<gene>
    <name evidence="1" type="ORF">GBM96_06380</name>
</gene>
<comment type="caution">
    <text evidence="1">The sequence shown here is derived from an EMBL/GenBank/DDBJ whole genome shotgun (WGS) entry which is preliminary data.</text>
</comment>
<accession>A0AAI9SBS9</accession>
<proteinExistence type="predicted"/>
<sequence>MTDMQLEAHAGSNTETPLRASDYPMTGLVLLSVPAWEPSHLRQSLLLDWQINAGEPPQSPHEPWIFRVNGSLVVVGLEPRPVPDHAADEQAKNCHDWPEAVDVAHAHQAYLAVAVIAEGASLIENARTAMKVLASLCEQPNARAVNAASRLFAPEVYRKAALTMQDSEKAFPIFNLIYFGLWQQNDVEGLSGYTVGLDRFGVREVEITGCTLKPLEIRALMVDAAMMQITRGKTFADGEEVKLGGRTYAARIAASAALPIPETTHLVPMAS</sequence>
<evidence type="ECO:0000313" key="1">
    <source>
        <dbReference type="EMBL" id="KAB7651250.1"/>
    </source>
</evidence>
<organism evidence="1 2">
    <name type="scientific">Sutterella seckii</name>
    <dbReference type="NCBI Taxonomy" id="1944635"/>
    <lineage>
        <taxon>Bacteria</taxon>
        <taxon>Pseudomonadati</taxon>
        <taxon>Pseudomonadota</taxon>
        <taxon>Betaproteobacteria</taxon>
        <taxon>Burkholderiales</taxon>
        <taxon>Sutterellaceae</taxon>
        <taxon>Sutterella</taxon>
    </lineage>
</organism>
<evidence type="ECO:0000313" key="2">
    <source>
        <dbReference type="Proteomes" id="UP000469462"/>
    </source>
</evidence>
<reference evidence="1 2" key="1">
    <citation type="submission" date="2019-10" db="EMBL/GenBank/DDBJ databases">
        <title>Genome diversity of Sutterella seckii.</title>
        <authorList>
            <person name="Chaplin A.V."/>
            <person name="Sokolova S.R."/>
            <person name="Mosin K.A."/>
            <person name="Ivanova E.L."/>
            <person name="Kochetkova T.O."/>
            <person name="Goltsov A.Y."/>
            <person name="Trofimov D.Y."/>
            <person name="Efimov B.A."/>
        </authorList>
    </citation>
    <scope>NUCLEOTIDE SEQUENCE [LARGE SCALE GENOMIC DNA]</scope>
    <source>
        <strain evidence="1 2">ASD3426</strain>
    </source>
</reference>
<keyword evidence="2" id="KW-1185">Reference proteome</keyword>
<dbReference type="AlphaFoldDB" id="A0AAI9SBS9"/>
<evidence type="ECO:0008006" key="3">
    <source>
        <dbReference type="Google" id="ProtNLM"/>
    </source>
</evidence>
<dbReference type="RefSeq" id="WP_139687133.1">
    <property type="nucleotide sequence ID" value="NZ_WEHW01000018.1"/>
</dbReference>
<name>A0AAI9SBS9_9BURK</name>
<protein>
    <recommendedName>
        <fullName evidence="3">DUF4261 domain-containing protein</fullName>
    </recommendedName>
</protein>
<dbReference type="Proteomes" id="UP000469462">
    <property type="component" value="Unassembled WGS sequence"/>
</dbReference>
<dbReference type="EMBL" id="WEHW01000018">
    <property type="protein sequence ID" value="KAB7651250.1"/>
    <property type="molecule type" value="Genomic_DNA"/>
</dbReference>